<dbReference type="GO" id="GO:0046417">
    <property type="term" value="P:chorismate metabolic process"/>
    <property type="evidence" value="ECO:0007669"/>
    <property type="project" value="InterPro"/>
</dbReference>
<dbReference type="GO" id="GO:0004106">
    <property type="term" value="F:chorismate mutase activity"/>
    <property type="evidence" value="ECO:0007669"/>
    <property type="project" value="UniProtKB-EC"/>
</dbReference>
<evidence type="ECO:0000256" key="1">
    <source>
        <dbReference type="ARBA" id="ARBA00023235"/>
    </source>
</evidence>
<feature type="domain" description="Chorismate mutase" evidence="2">
    <location>
        <begin position="1"/>
        <end position="86"/>
    </location>
</feature>
<protein>
    <submittedName>
        <fullName evidence="4">Chorismate mutase</fullName>
        <ecNumber evidence="3">5.4.99.5</ecNumber>
    </submittedName>
</protein>
<dbReference type="EMBL" id="FQVY01000002">
    <property type="protein sequence ID" value="SHG06629.1"/>
    <property type="molecule type" value="Genomic_DNA"/>
</dbReference>
<name>A0AAQ1MD95_9FIRM</name>
<accession>A0AAQ1MD95</accession>
<evidence type="ECO:0000259" key="2">
    <source>
        <dbReference type="PROSITE" id="PS51168"/>
    </source>
</evidence>
<evidence type="ECO:0000313" key="4">
    <source>
        <dbReference type="EMBL" id="SHG06629.1"/>
    </source>
</evidence>
<reference evidence="5" key="1">
    <citation type="submission" date="2016-11" db="EMBL/GenBank/DDBJ databases">
        <authorList>
            <person name="Jaros S."/>
            <person name="Januszkiewicz K."/>
            <person name="Wedrychowicz H."/>
        </authorList>
    </citation>
    <scope>NUCLEOTIDE SEQUENCE [LARGE SCALE GENOMIC DNA]</scope>
    <source>
        <strain evidence="5">DSM 4029</strain>
    </source>
</reference>
<dbReference type="GO" id="GO:0009697">
    <property type="term" value="P:salicylic acid biosynthetic process"/>
    <property type="evidence" value="ECO:0007669"/>
    <property type="project" value="TreeGrafter"/>
</dbReference>
<dbReference type="Proteomes" id="UP000474718">
    <property type="component" value="Unassembled WGS sequence"/>
</dbReference>
<comment type="caution">
    <text evidence="4">The sequence shown here is derived from an EMBL/GenBank/DDBJ whole genome shotgun (WGS) entry which is preliminary data.</text>
</comment>
<evidence type="ECO:0000313" key="6">
    <source>
        <dbReference type="Proteomes" id="UP000474718"/>
    </source>
</evidence>
<reference evidence="3 6" key="3">
    <citation type="journal article" date="2019" name="Nat. Med.">
        <title>A library of human gut bacterial isolates paired with longitudinal multiomics data enables mechanistic microbiome research.</title>
        <authorList>
            <person name="Poyet M."/>
            <person name="Groussin M."/>
            <person name="Gibbons S.M."/>
            <person name="Avila-Pacheco J."/>
            <person name="Jiang X."/>
            <person name="Kearney S.M."/>
            <person name="Perrotta A.R."/>
            <person name="Berdy B."/>
            <person name="Zhao S."/>
            <person name="Lieberman T.D."/>
            <person name="Swanson P.K."/>
            <person name="Smith M."/>
            <person name="Roesemann S."/>
            <person name="Alexander J.E."/>
            <person name="Rich S.A."/>
            <person name="Livny J."/>
            <person name="Vlamakis H."/>
            <person name="Clish C."/>
            <person name="Bullock K."/>
            <person name="Deik A."/>
            <person name="Scott J."/>
            <person name="Pierce K.A."/>
            <person name="Xavier R.J."/>
            <person name="Alm E.J."/>
        </authorList>
    </citation>
    <scope>NUCLEOTIDE SEQUENCE [LARGE SCALE GENOMIC DNA]</scope>
    <source>
        <strain evidence="3 6">BIOML-A2</strain>
    </source>
</reference>
<dbReference type="Pfam" id="PF01817">
    <property type="entry name" value="CM_2"/>
    <property type="match status" value="1"/>
</dbReference>
<gene>
    <name evidence="3" type="ORF">GT747_03320</name>
    <name evidence="4" type="ORF">SAMN05444424_1344</name>
</gene>
<dbReference type="AlphaFoldDB" id="A0AAQ1MD95"/>
<evidence type="ECO:0000313" key="5">
    <source>
        <dbReference type="Proteomes" id="UP000184089"/>
    </source>
</evidence>
<dbReference type="Proteomes" id="UP000184089">
    <property type="component" value="Unassembled WGS sequence"/>
</dbReference>
<dbReference type="SUPFAM" id="SSF48600">
    <property type="entry name" value="Chorismate mutase II"/>
    <property type="match status" value="1"/>
</dbReference>
<dbReference type="InterPro" id="IPR002701">
    <property type="entry name" value="CM_II_prokaryot"/>
</dbReference>
<reference evidence="4" key="2">
    <citation type="submission" date="2016-11" db="EMBL/GenBank/DDBJ databases">
        <authorList>
            <person name="Varghese N."/>
            <person name="Submissions S."/>
        </authorList>
    </citation>
    <scope>NUCLEOTIDE SEQUENCE</scope>
    <source>
        <strain evidence="4">DSM 4029</strain>
    </source>
</reference>
<dbReference type="Gene3D" id="1.20.59.10">
    <property type="entry name" value="Chorismate mutase"/>
    <property type="match status" value="1"/>
</dbReference>
<organism evidence="4 5">
    <name type="scientific">Bittarella massiliensis</name>
    <name type="common">ex Durand et al. 2017</name>
    <dbReference type="NCBI Taxonomy" id="1720313"/>
    <lineage>
        <taxon>Bacteria</taxon>
        <taxon>Bacillati</taxon>
        <taxon>Bacillota</taxon>
        <taxon>Clostridia</taxon>
        <taxon>Eubacteriales</taxon>
        <taxon>Oscillospiraceae</taxon>
        <taxon>Bittarella (ex Durand et al. 2017)</taxon>
    </lineage>
</organism>
<dbReference type="InterPro" id="IPR036263">
    <property type="entry name" value="Chorismate_II_sf"/>
</dbReference>
<dbReference type="InterPro" id="IPR010958">
    <property type="entry name" value="Chorismate_mutase_highGC-bac"/>
</dbReference>
<dbReference type="PROSITE" id="PS51168">
    <property type="entry name" value="CHORISMATE_MUT_2"/>
    <property type="match status" value="1"/>
</dbReference>
<dbReference type="EC" id="5.4.99.5" evidence="3"/>
<dbReference type="PANTHER" id="PTHR38041:SF1">
    <property type="entry name" value="CHORISMATE MUTASE"/>
    <property type="match status" value="1"/>
</dbReference>
<dbReference type="InterPro" id="IPR036979">
    <property type="entry name" value="CM_dom_sf"/>
</dbReference>
<keyword evidence="1 3" id="KW-0413">Isomerase</keyword>
<dbReference type="EMBL" id="WWVX01000002">
    <property type="protein sequence ID" value="MZL68805.1"/>
    <property type="molecule type" value="Genomic_DNA"/>
</dbReference>
<proteinExistence type="predicted"/>
<dbReference type="SMART" id="SM00830">
    <property type="entry name" value="CM_2"/>
    <property type="match status" value="1"/>
</dbReference>
<dbReference type="InterPro" id="IPR051331">
    <property type="entry name" value="Chorismate_mutase-related"/>
</dbReference>
<keyword evidence="6" id="KW-1185">Reference proteome</keyword>
<sequence length="88" mass="9985">MELDKLREEIDQIDRELLSLFCRRMAVVAQVGQYKKEQGLPVLNQGREDAILARARAQVPPEMGDAACELLSTAIRLSRAYQEEILRG</sequence>
<dbReference type="NCBIfam" id="TIGR01808">
    <property type="entry name" value="CM_M_hiGC-arch"/>
    <property type="match status" value="1"/>
</dbReference>
<dbReference type="PANTHER" id="PTHR38041">
    <property type="entry name" value="CHORISMATE MUTASE"/>
    <property type="match status" value="1"/>
</dbReference>
<dbReference type="RefSeq" id="WP_021660734.1">
    <property type="nucleotide sequence ID" value="NZ_FQVY01000002.1"/>
</dbReference>
<evidence type="ECO:0000313" key="3">
    <source>
        <dbReference type="EMBL" id="MZL68805.1"/>
    </source>
</evidence>